<evidence type="ECO:0000256" key="2">
    <source>
        <dbReference type="SAM" id="MobiDB-lite"/>
    </source>
</evidence>
<proteinExistence type="predicted"/>
<dbReference type="EMBL" id="OV121140">
    <property type="protein sequence ID" value="CAH0564299.1"/>
    <property type="molecule type" value="Genomic_DNA"/>
</dbReference>
<feature type="region of interest" description="Disordered" evidence="2">
    <location>
        <begin position="289"/>
        <end position="310"/>
    </location>
</feature>
<reference evidence="3" key="1">
    <citation type="submission" date="2021-12" db="EMBL/GenBank/DDBJ databases">
        <authorList>
            <person name="King R."/>
        </authorList>
    </citation>
    <scope>NUCLEOTIDE SEQUENCE</scope>
</reference>
<sequence>MNNQTMEDRCEKPSLVPPIVPDTAYYDYHISRMVRKVAPPPDEDDNEALQRILDEFDRCDIVPATVQEYVTFVGPYTRDEGATMRVVMEEELSHFERLQNEVYKPLLDDTADVLMNEDLQRAKKYADEETAVNNEILDMVSQIYRMIPEFDFKEFFTNPPGYLAEVLPFPEIKNDSSDIKMQALYHRFRWMSTELSRLEIENSEMEGKLNELKTSLRKQRQKTSKAIDQADHKRQCLINKESELKAVLNDTTRKIADIEVKMTAKEREYGAEDAWEIAYEAKREKEASKHLTIEESSDESEECECGGFQE</sequence>
<dbReference type="OrthoDB" id="6592428at2759"/>
<keyword evidence="4" id="KW-1185">Reference proteome</keyword>
<name>A0A9P0FQJ9_BRAAE</name>
<keyword evidence="1" id="KW-0175">Coiled coil</keyword>
<organism evidence="3 4">
    <name type="scientific">Brassicogethes aeneus</name>
    <name type="common">Rape pollen beetle</name>
    <name type="synonym">Meligethes aeneus</name>
    <dbReference type="NCBI Taxonomy" id="1431903"/>
    <lineage>
        <taxon>Eukaryota</taxon>
        <taxon>Metazoa</taxon>
        <taxon>Ecdysozoa</taxon>
        <taxon>Arthropoda</taxon>
        <taxon>Hexapoda</taxon>
        <taxon>Insecta</taxon>
        <taxon>Pterygota</taxon>
        <taxon>Neoptera</taxon>
        <taxon>Endopterygota</taxon>
        <taxon>Coleoptera</taxon>
        <taxon>Polyphaga</taxon>
        <taxon>Cucujiformia</taxon>
        <taxon>Nitidulidae</taxon>
        <taxon>Meligethinae</taxon>
        <taxon>Brassicogethes</taxon>
    </lineage>
</organism>
<protein>
    <submittedName>
        <fullName evidence="3">Uncharacterized protein</fullName>
    </submittedName>
</protein>
<feature type="compositionally biased region" description="Acidic residues" evidence="2">
    <location>
        <begin position="295"/>
        <end position="304"/>
    </location>
</feature>
<gene>
    <name evidence="3" type="ORF">MELIAE_LOCUS12891</name>
</gene>
<evidence type="ECO:0000313" key="4">
    <source>
        <dbReference type="Proteomes" id="UP001154078"/>
    </source>
</evidence>
<evidence type="ECO:0000313" key="3">
    <source>
        <dbReference type="EMBL" id="CAH0564299.1"/>
    </source>
</evidence>
<dbReference type="AlphaFoldDB" id="A0A9P0FQJ9"/>
<evidence type="ECO:0000256" key="1">
    <source>
        <dbReference type="SAM" id="Coils"/>
    </source>
</evidence>
<feature type="coiled-coil region" evidence="1">
    <location>
        <begin position="195"/>
        <end position="222"/>
    </location>
</feature>
<dbReference type="Proteomes" id="UP001154078">
    <property type="component" value="Chromosome 9"/>
</dbReference>
<accession>A0A9P0FQJ9</accession>